<feature type="transmembrane region" description="Helical" evidence="7">
    <location>
        <begin position="107"/>
        <end position="122"/>
    </location>
</feature>
<evidence type="ECO:0000313" key="8">
    <source>
        <dbReference type="EMBL" id="MEF3367307.1"/>
    </source>
</evidence>
<feature type="transmembrane region" description="Helical" evidence="7">
    <location>
        <begin position="415"/>
        <end position="434"/>
    </location>
</feature>
<reference evidence="8 9" key="1">
    <citation type="submission" date="2024-02" db="EMBL/GenBank/DDBJ databases">
        <authorList>
            <person name="Grouzdev D."/>
        </authorList>
    </citation>
    <scope>NUCLEOTIDE SEQUENCE [LARGE SCALE GENOMIC DNA]</scope>
    <source>
        <strain evidence="8 9">9N</strain>
    </source>
</reference>
<dbReference type="InterPro" id="IPR006726">
    <property type="entry name" value="PHBA_efflux_AaeB/fusaric-R"/>
</dbReference>
<keyword evidence="9" id="KW-1185">Reference proteome</keyword>
<accession>A0ABU7XIU7</accession>
<feature type="transmembrane region" description="Helical" evidence="7">
    <location>
        <begin position="142"/>
        <end position="161"/>
    </location>
</feature>
<feature type="transmembrane region" description="Helical" evidence="7">
    <location>
        <begin position="492"/>
        <end position="516"/>
    </location>
</feature>
<evidence type="ECO:0000256" key="3">
    <source>
        <dbReference type="ARBA" id="ARBA00022475"/>
    </source>
</evidence>
<gene>
    <name evidence="8" type="ORF">V3H18_12255</name>
</gene>
<dbReference type="EMBL" id="JAZHYN010000037">
    <property type="protein sequence ID" value="MEF3367307.1"/>
    <property type="molecule type" value="Genomic_DNA"/>
</dbReference>
<dbReference type="Pfam" id="PF04632">
    <property type="entry name" value="FUSC"/>
    <property type="match status" value="1"/>
</dbReference>
<evidence type="ECO:0000256" key="6">
    <source>
        <dbReference type="ARBA" id="ARBA00023136"/>
    </source>
</evidence>
<dbReference type="PANTHER" id="PTHR30509">
    <property type="entry name" value="P-HYDROXYBENZOIC ACID EFFLUX PUMP SUBUNIT-RELATED"/>
    <property type="match status" value="1"/>
</dbReference>
<dbReference type="Proteomes" id="UP001350748">
    <property type="component" value="Unassembled WGS sequence"/>
</dbReference>
<feature type="transmembrane region" description="Helical" evidence="7">
    <location>
        <begin position="80"/>
        <end position="100"/>
    </location>
</feature>
<proteinExistence type="predicted"/>
<keyword evidence="3" id="KW-1003">Cell membrane</keyword>
<comment type="caution">
    <text evidence="8">The sequence shown here is derived from an EMBL/GenBank/DDBJ whole genome shotgun (WGS) entry which is preliminary data.</text>
</comment>
<feature type="transmembrane region" description="Helical" evidence="7">
    <location>
        <begin position="446"/>
        <end position="472"/>
    </location>
</feature>
<organism evidence="8 9">
    <name type="scientific">Methylocystis borbori</name>
    <dbReference type="NCBI Taxonomy" id="3118750"/>
    <lineage>
        <taxon>Bacteria</taxon>
        <taxon>Pseudomonadati</taxon>
        <taxon>Pseudomonadota</taxon>
        <taxon>Alphaproteobacteria</taxon>
        <taxon>Hyphomicrobiales</taxon>
        <taxon>Methylocystaceae</taxon>
        <taxon>Methylocystis</taxon>
    </lineage>
</organism>
<keyword evidence="4 7" id="KW-0812">Transmembrane</keyword>
<feature type="transmembrane region" description="Helical" evidence="7">
    <location>
        <begin position="361"/>
        <end position="383"/>
    </location>
</feature>
<evidence type="ECO:0000256" key="1">
    <source>
        <dbReference type="ARBA" id="ARBA00004651"/>
    </source>
</evidence>
<evidence type="ECO:0000256" key="4">
    <source>
        <dbReference type="ARBA" id="ARBA00022692"/>
    </source>
</evidence>
<protein>
    <submittedName>
        <fullName evidence="8">FUSC family protein</fullName>
    </submittedName>
</protein>
<keyword evidence="5 7" id="KW-1133">Transmembrane helix</keyword>
<evidence type="ECO:0000256" key="7">
    <source>
        <dbReference type="SAM" id="Phobius"/>
    </source>
</evidence>
<keyword evidence="2" id="KW-0813">Transport</keyword>
<evidence type="ECO:0000256" key="2">
    <source>
        <dbReference type="ARBA" id="ARBA00022448"/>
    </source>
</evidence>
<evidence type="ECO:0000256" key="5">
    <source>
        <dbReference type="ARBA" id="ARBA00022989"/>
    </source>
</evidence>
<name>A0ABU7XIU7_9HYPH</name>
<feature type="transmembrane region" description="Helical" evidence="7">
    <location>
        <begin position="58"/>
        <end position="74"/>
    </location>
</feature>
<keyword evidence="6 7" id="KW-0472">Membrane</keyword>
<evidence type="ECO:0000313" key="9">
    <source>
        <dbReference type="Proteomes" id="UP001350748"/>
    </source>
</evidence>
<comment type="subcellular location">
    <subcellularLocation>
        <location evidence="1">Cell membrane</location>
        <topology evidence="1">Multi-pass membrane protein</topology>
    </subcellularLocation>
</comment>
<dbReference type="PANTHER" id="PTHR30509:SF9">
    <property type="entry name" value="MULTIDRUG RESISTANCE PROTEIN MDTO"/>
    <property type="match status" value="1"/>
</dbReference>
<sequence length="669" mass="71773">MLFRDPQHWLFSVKTFVAAIVALLVSFWLDLPRPYWALATVYIASQPLAGATRSKATYRAIGTFVGAAAAVAMVPNLVNAPLLLVLAIAAWSGLCLYLSLLDRTPRGYAFMLAGYTAAIVGFPTVDAPGTIFDVALSRTEEILVGIVSAALVSSLLFPRAVSEVVAERVNAWLSDAKTGCRDALGGAEKALSERHWLRLLANTAQLENLAGHLPFEGAGGRRVMSLVQRLLPRMLMILPLIAAINDRRRELALAGSPSPRTAELAMRFKATLDSDEAMSREGLATLREEIEQLMGAPLVGASWRELTERHLLLRLRDLLDLFADCQALVAAITNSERRLPKALAYPIERRIKPARHDDREAAALAGFALAAAIAVCCLLWIAFEWRQGADAAMMAAISGSLFAAQDDPTPSISKFARWSFVAVCLAGVYVFGVLPKVHAFETLTLALAPAFLGVGLLIAEPATVMIGLPLGILTPTAMALQEAYSSNFEGFLNSGLAMVAGMGLSAATTAVVRAAGAQARAARFLRANRLTLAQVANARSGRDEARAMGQMFDRLALLAPIAHAANETLPDAMRQLRAGFNLLDARRGREAMAPFSRRAIDALLVRLQRDHQRGAPPSPDALAAIDRALRRLAASKGEDKAALPALVGLRSSLFPEEPPPQFTCRGANA</sequence>
<dbReference type="RefSeq" id="WP_332082354.1">
    <property type="nucleotide sequence ID" value="NZ_JAZHYN010000037.1"/>
</dbReference>
<feature type="transmembrane region" description="Helical" evidence="7">
    <location>
        <begin position="9"/>
        <end position="29"/>
    </location>
</feature>